<dbReference type="PIRSF" id="PIRSF020481">
    <property type="entry name" value="BAP"/>
    <property type="match status" value="1"/>
</dbReference>
<comment type="caution">
    <text evidence="1">The sequence shown here is derived from an EMBL/GenBank/DDBJ whole genome shotgun (WGS) entry which is preliminary data.</text>
</comment>
<dbReference type="InterPro" id="IPR052726">
    <property type="entry name" value="Phage_Baseplate_Hub"/>
</dbReference>
<gene>
    <name evidence="1" type="ORF">GCM10007938_43190</name>
</gene>
<sequence>MSTVNFRNLPPPSVREELDIESIFERKKAKFKELYPEWNAELESDPSMKHLELAAYDETIQRQRINDAALAPMLPWSKGSDLEGLAANFGLKREIIQEGDDSTNPPIAPIMESDDSLAERCQLAWHGLSTAGAPKSYLYHARAASPQIKHVKPHRMDGRNVKVVLLSHEGNGQPSPDVISVVQDYFEREDVRPLCVTPWCVSAEIKEFEINAKLDIISGHVEDTVLSTARENTLVELQNAHRIGGKVTLAALYKALKVEGVDDVDLNGFEAIVCDSFTAPLCTSLNITRTEEAELSESTTPQFNPV</sequence>
<evidence type="ECO:0000313" key="1">
    <source>
        <dbReference type="EMBL" id="GLT20534.1"/>
    </source>
</evidence>
<name>A0ABQ6F5J3_9VIBR</name>
<accession>A0ABQ6F5J3</accession>
<keyword evidence="2" id="KW-1185">Reference proteome</keyword>
<evidence type="ECO:0000313" key="2">
    <source>
        <dbReference type="Proteomes" id="UP001157138"/>
    </source>
</evidence>
<organism evidence="1 2">
    <name type="scientific">Vibrio zhanjiangensis</name>
    <dbReference type="NCBI Taxonomy" id="1046128"/>
    <lineage>
        <taxon>Bacteria</taxon>
        <taxon>Pseudomonadati</taxon>
        <taxon>Pseudomonadota</taxon>
        <taxon>Gammaproteobacteria</taxon>
        <taxon>Vibrionales</taxon>
        <taxon>Vibrionaceae</taxon>
        <taxon>Vibrio</taxon>
    </lineage>
</organism>
<dbReference type="InterPro" id="IPR014507">
    <property type="entry name" value="Baseplate_assembly_J_pred"/>
</dbReference>
<protein>
    <submittedName>
        <fullName evidence="1">Bacteriophage protein</fullName>
    </submittedName>
</protein>
<dbReference type="RefSeq" id="WP_284194362.1">
    <property type="nucleotide sequence ID" value="NZ_BSPW01000124.1"/>
</dbReference>
<dbReference type="EMBL" id="BSPW01000124">
    <property type="protein sequence ID" value="GLT20534.1"/>
    <property type="molecule type" value="Genomic_DNA"/>
</dbReference>
<reference evidence="2" key="1">
    <citation type="journal article" date="2019" name="Int. J. Syst. Evol. Microbiol.">
        <title>The Global Catalogue of Microorganisms (GCM) 10K type strain sequencing project: providing services to taxonomists for standard genome sequencing and annotation.</title>
        <authorList>
            <consortium name="The Broad Institute Genomics Platform"/>
            <consortium name="The Broad Institute Genome Sequencing Center for Infectious Disease"/>
            <person name="Wu L."/>
            <person name="Ma J."/>
        </authorList>
    </citation>
    <scope>NUCLEOTIDE SEQUENCE [LARGE SCALE GENOMIC DNA]</scope>
    <source>
        <strain evidence="2">NBRC 108723</strain>
    </source>
</reference>
<dbReference type="PANTHER" id="PTHR35862">
    <property type="entry name" value="FELS-2 PROPHAGE PROTEIN"/>
    <property type="match status" value="1"/>
</dbReference>
<dbReference type="PANTHER" id="PTHR35862:SF1">
    <property type="entry name" value="FELS-2 PROPHAGE PROTEIN"/>
    <property type="match status" value="1"/>
</dbReference>
<dbReference type="Proteomes" id="UP001157138">
    <property type="component" value="Unassembled WGS sequence"/>
</dbReference>
<proteinExistence type="predicted"/>